<dbReference type="Pfam" id="PF13681">
    <property type="entry name" value="PilX"/>
    <property type="match status" value="1"/>
</dbReference>
<dbReference type="EMBL" id="UOFH01000309">
    <property type="protein sequence ID" value="VAW65204.1"/>
    <property type="molecule type" value="Genomic_DNA"/>
</dbReference>
<evidence type="ECO:0000259" key="2">
    <source>
        <dbReference type="Pfam" id="PF14341"/>
    </source>
</evidence>
<reference evidence="3" key="1">
    <citation type="submission" date="2018-06" db="EMBL/GenBank/DDBJ databases">
        <authorList>
            <person name="Zhirakovskaya E."/>
        </authorList>
    </citation>
    <scope>NUCLEOTIDE SEQUENCE</scope>
</reference>
<protein>
    <submittedName>
        <fullName evidence="3">Uncharacterized protein</fullName>
    </submittedName>
</protein>
<sequence>MKFNKKSFVFKKQLGAALITSLVFMSILTVLGISAMRNNTLDVKIHNAMLDRLNAFQCSEAALRQGERFIKDATEQLDATAGGVPDQGARQVWSENNNILNNLVNENREWWTINGWGDFVLSNPDVNIGCATEAEYIVQSLGGAGDNGSGDLSFKAEAESQMNVYRISSRSEGVSSNSAVILQSTFTRQFQ</sequence>
<accession>A0A3B0Y9C0</accession>
<name>A0A3B0Y9C0_9ZZZZ</name>
<organism evidence="3">
    <name type="scientific">hydrothermal vent metagenome</name>
    <dbReference type="NCBI Taxonomy" id="652676"/>
    <lineage>
        <taxon>unclassified sequences</taxon>
        <taxon>metagenomes</taxon>
        <taxon>ecological metagenomes</taxon>
    </lineage>
</organism>
<feature type="domain" description="PilX/PilW C-terminal" evidence="1">
    <location>
        <begin position="127"/>
        <end position="187"/>
    </location>
</feature>
<feature type="domain" description="Type 4 fimbrial biogenesis protein PilX N-terminal" evidence="2">
    <location>
        <begin position="15"/>
        <end position="64"/>
    </location>
</feature>
<evidence type="ECO:0000313" key="3">
    <source>
        <dbReference type="EMBL" id="VAW65204.1"/>
    </source>
</evidence>
<dbReference type="InterPro" id="IPR025205">
    <property type="entry name" value="PilX/PilW_C"/>
</dbReference>
<evidence type="ECO:0000259" key="1">
    <source>
        <dbReference type="Pfam" id="PF13681"/>
    </source>
</evidence>
<dbReference type="AlphaFoldDB" id="A0A3B0Y9C0"/>
<proteinExistence type="predicted"/>
<dbReference type="InterPro" id="IPR025746">
    <property type="entry name" value="PilX_N_dom"/>
</dbReference>
<dbReference type="Pfam" id="PF14341">
    <property type="entry name" value="PilX_N"/>
    <property type="match status" value="1"/>
</dbReference>
<gene>
    <name evidence="3" type="ORF">MNBD_GAMMA08-40</name>
</gene>